<gene>
    <name evidence="2" type="ORF">BCR38DRAFT_483169</name>
</gene>
<evidence type="ECO:0008006" key="4">
    <source>
        <dbReference type="Google" id="ProtNLM"/>
    </source>
</evidence>
<feature type="chain" id="PRO_5012756553" description="Ferritin-like domain-domain-containing protein" evidence="1">
    <location>
        <begin position="22"/>
        <end position="338"/>
    </location>
</feature>
<dbReference type="EMBL" id="MCFJ01000004">
    <property type="protein sequence ID" value="ORY67552.1"/>
    <property type="molecule type" value="Genomic_DNA"/>
</dbReference>
<dbReference type="RefSeq" id="XP_040718176.1">
    <property type="nucleotide sequence ID" value="XM_040863588.1"/>
</dbReference>
<dbReference type="AlphaFoldDB" id="A0A1Y2E7N0"/>
<accession>A0A1Y2E7N0</accession>
<protein>
    <recommendedName>
        <fullName evidence="4">Ferritin-like domain-domain-containing protein</fullName>
    </recommendedName>
</protein>
<organism evidence="2 3">
    <name type="scientific">Pseudomassariella vexata</name>
    <dbReference type="NCBI Taxonomy" id="1141098"/>
    <lineage>
        <taxon>Eukaryota</taxon>
        <taxon>Fungi</taxon>
        <taxon>Dikarya</taxon>
        <taxon>Ascomycota</taxon>
        <taxon>Pezizomycotina</taxon>
        <taxon>Sordariomycetes</taxon>
        <taxon>Xylariomycetidae</taxon>
        <taxon>Amphisphaeriales</taxon>
        <taxon>Pseudomassariaceae</taxon>
        <taxon>Pseudomassariella</taxon>
    </lineage>
</organism>
<keyword evidence="1" id="KW-0732">Signal</keyword>
<proteinExistence type="predicted"/>
<dbReference type="Pfam" id="PF13668">
    <property type="entry name" value="Ferritin_2"/>
    <property type="match status" value="1"/>
</dbReference>
<evidence type="ECO:0000313" key="3">
    <source>
        <dbReference type="Proteomes" id="UP000193689"/>
    </source>
</evidence>
<comment type="caution">
    <text evidence="2">The sequence shown here is derived from an EMBL/GenBank/DDBJ whole genome shotgun (WGS) entry which is preliminary data.</text>
</comment>
<dbReference type="PANTHER" id="PTHR38705">
    <property type="entry name" value="PROTEIN RDS1"/>
    <property type="match status" value="1"/>
</dbReference>
<dbReference type="OrthoDB" id="2098436at2759"/>
<dbReference type="PANTHER" id="PTHR38705:SF1">
    <property type="entry name" value="PROTEIN RDS1"/>
    <property type="match status" value="1"/>
</dbReference>
<evidence type="ECO:0000313" key="2">
    <source>
        <dbReference type="EMBL" id="ORY67552.1"/>
    </source>
</evidence>
<reference evidence="2 3" key="1">
    <citation type="submission" date="2016-07" db="EMBL/GenBank/DDBJ databases">
        <title>Pervasive Adenine N6-methylation of Active Genes in Fungi.</title>
        <authorList>
            <consortium name="DOE Joint Genome Institute"/>
            <person name="Mondo S.J."/>
            <person name="Dannebaum R.O."/>
            <person name="Kuo R.C."/>
            <person name="Labutti K."/>
            <person name="Haridas S."/>
            <person name="Kuo A."/>
            <person name="Salamov A."/>
            <person name="Ahrendt S.R."/>
            <person name="Lipzen A."/>
            <person name="Sullivan W."/>
            <person name="Andreopoulos W.B."/>
            <person name="Clum A."/>
            <person name="Lindquist E."/>
            <person name="Daum C."/>
            <person name="Ramamoorthy G.K."/>
            <person name="Gryganskyi A."/>
            <person name="Culley D."/>
            <person name="Magnuson J.K."/>
            <person name="James T.Y."/>
            <person name="O'Malley M.A."/>
            <person name="Stajich J.E."/>
            <person name="Spatafora J.W."/>
            <person name="Visel A."/>
            <person name="Grigoriev I.V."/>
        </authorList>
    </citation>
    <scope>NUCLEOTIDE SEQUENCE [LARGE SCALE GENOMIC DNA]</scope>
    <source>
        <strain evidence="2 3">CBS 129021</strain>
    </source>
</reference>
<name>A0A1Y2E7N0_9PEZI</name>
<keyword evidence="3" id="KW-1185">Reference proteome</keyword>
<dbReference type="GeneID" id="63779800"/>
<dbReference type="InterPro" id="IPR039254">
    <property type="entry name" value="Rds1"/>
</dbReference>
<dbReference type="Proteomes" id="UP000193689">
    <property type="component" value="Unassembled WGS sequence"/>
</dbReference>
<dbReference type="STRING" id="1141098.A0A1Y2E7N0"/>
<dbReference type="InParanoid" id="A0A1Y2E7N0"/>
<sequence>MGPSRVLAGTNLFVFASRAIAAPLTATTTFAAMASTTVPNVPITNVTSYRPYKGTATTTGAISTTVLAASAPQPAPYMPAGGLGINGSVPLYRVQSDFDSESIALGLYQEREWIELDLIRWGRAIFSVEYFEAAGLTSEDRAFLEYMADQEIGHATLLTNMLGLQAPKQCTYNYPVSNVREYVDFFQKLTRFGESGVYGFLNHLDSREVVWFEVGIPQSWAWTLNATGSTEDCGPATTQNRALPLSYPGRHVFLNWDEPGKPVGPDNSYVTSTSASAPRFAVWVSQLNVTYSPLLNISGNKAYTIQPDASVYEGDPAANGTMFMALTDENLFFVCDAI</sequence>
<feature type="signal peptide" evidence="1">
    <location>
        <begin position="1"/>
        <end position="21"/>
    </location>
</feature>
<evidence type="ECO:0000256" key="1">
    <source>
        <dbReference type="SAM" id="SignalP"/>
    </source>
</evidence>